<keyword evidence="2" id="KW-1185">Reference proteome</keyword>
<protein>
    <submittedName>
        <fullName evidence="1">Uncharacterized protein</fullName>
    </submittedName>
</protein>
<dbReference type="HOGENOM" id="CLU_2737890_0_0_11"/>
<dbReference type="EMBL" id="ACUX02000019">
    <property type="protein sequence ID" value="EEZ60571.1"/>
    <property type="molecule type" value="Genomic_DNA"/>
</dbReference>
<organism evidence="1 2">
    <name type="scientific">Slackia exigua (strain ATCC 700122 / DSM 15923 / CIP 105133 / JCM 11022 / KCTC 5966 / S-7)</name>
    <dbReference type="NCBI Taxonomy" id="649764"/>
    <lineage>
        <taxon>Bacteria</taxon>
        <taxon>Bacillati</taxon>
        <taxon>Actinomycetota</taxon>
        <taxon>Coriobacteriia</taxon>
        <taxon>Eggerthellales</taxon>
        <taxon>Eggerthellaceae</taxon>
        <taxon>Slackia</taxon>
    </lineage>
</organism>
<sequence>MGSCTLLFFFAMVVSCTLVSLVSDRSHYRATRAPRMRRRGIFRMNRPAEKGVRRVQRHMRHACRLLDDLPR</sequence>
<gene>
    <name evidence="1" type="ORF">HMPREF0762_02050</name>
</gene>
<accession>D0WJM2</accession>
<proteinExistence type="predicted"/>
<evidence type="ECO:0000313" key="1">
    <source>
        <dbReference type="EMBL" id="EEZ60571.1"/>
    </source>
</evidence>
<dbReference type="Proteomes" id="UP000006001">
    <property type="component" value="Unassembled WGS sequence"/>
</dbReference>
<reference evidence="1" key="1">
    <citation type="submission" date="2009-10" db="EMBL/GenBank/DDBJ databases">
        <authorList>
            <person name="Weinstock G."/>
            <person name="Sodergren E."/>
            <person name="Clifton S."/>
            <person name="Fulton L."/>
            <person name="Fulton B."/>
            <person name="Courtney L."/>
            <person name="Fronick C."/>
            <person name="Harrison M."/>
            <person name="Strong C."/>
            <person name="Farmer C."/>
            <person name="Delahaunty K."/>
            <person name="Markovic C."/>
            <person name="Hall O."/>
            <person name="Minx P."/>
            <person name="Tomlinson C."/>
            <person name="Mitreva M."/>
            <person name="Nelson J."/>
            <person name="Hou S."/>
            <person name="Wollam A."/>
            <person name="Pepin K.H."/>
            <person name="Johnson M."/>
            <person name="Bhonagiri V."/>
            <person name="Nash W.E."/>
            <person name="Warren W."/>
            <person name="Chinwalla A."/>
            <person name="Mardis E.R."/>
            <person name="Wilson R.K."/>
        </authorList>
    </citation>
    <scope>NUCLEOTIDE SEQUENCE [LARGE SCALE GENOMIC DNA]</scope>
    <source>
        <strain evidence="1">ATCC 700122</strain>
    </source>
</reference>
<evidence type="ECO:0000313" key="2">
    <source>
        <dbReference type="Proteomes" id="UP000006001"/>
    </source>
</evidence>
<comment type="caution">
    <text evidence="1">The sequence shown here is derived from an EMBL/GenBank/DDBJ whole genome shotgun (WGS) entry which is preliminary data.</text>
</comment>
<name>D0WJM2_SLAES</name>
<dbReference type="AlphaFoldDB" id="D0WJM2"/>